<evidence type="ECO:0000313" key="1">
    <source>
        <dbReference type="EMBL" id="KAJ7014196.1"/>
    </source>
</evidence>
<sequence length="101" mass="11650">MEAQSVKSTAHNQDGDFSRFPLLLGTWYGFCEDLCALEIRPSWIYLHVLFTSHVGIYSCSCWHGHLILVFFYSVSYGVLQLFEDNSDLVDASCKDYDLFEH</sequence>
<proteinExistence type="predicted"/>
<keyword evidence="2" id="KW-1185">Reference proteome</keyword>
<accession>A0AAD6WJG5</accession>
<comment type="caution">
    <text evidence="1">The sequence shown here is derived from an EMBL/GenBank/DDBJ whole genome shotgun (WGS) entry which is preliminary data.</text>
</comment>
<organism evidence="1 2">
    <name type="scientific">Populus alba x Populus x berolinensis</name>
    <dbReference type="NCBI Taxonomy" id="444605"/>
    <lineage>
        <taxon>Eukaryota</taxon>
        <taxon>Viridiplantae</taxon>
        <taxon>Streptophyta</taxon>
        <taxon>Embryophyta</taxon>
        <taxon>Tracheophyta</taxon>
        <taxon>Spermatophyta</taxon>
        <taxon>Magnoliopsida</taxon>
        <taxon>eudicotyledons</taxon>
        <taxon>Gunneridae</taxon>
        <taxon>Pentapetalae</taxon>
        <taxon>rosids</taxon>
        <taxon>fabids</taxon>
        <taxon>Malpighiales</taxon>
        <taxon>Salicaceae</taxon>
        <taxon>Saliceae</taxon>
        <taxon>Populus</taxon>
    </lineage>
</organism>
<evidence type="ECO:0000313" key="2">
    <source>
        <dbReference type="Proteomes" id="UP001164929"/>
    </source>
</evidence>
<gene>
    <name evidence="1" type="ORF">NC653_003722</name>
</gene>
<reference evidence="1 2" key="1">
    <citation type="journal article" date="2023" name="Mol. Ecol. Resour.">
        <title>Chromosome-level genome assembly of a triploid poplar Populus alba 'Berolinensis'.</title>
        <authorList>
            <person name="Chen S."/>
            <person name="Yu Y."/>
            <person name="Wang X."/>
            <person name="Wang S."/>
            <person name="Zhang T."/>
            <person name="Zhou Y."/>
            <person name="He R."/>
            <person name="Meng N."/>
            <person name="Wang Y."/>
            <person name="Liu W."/>
            <person name="Liu Z."/>
            <person name="Liu J."/>
            <person name="Guo Q."/>
            <person name="Huang H."/>
            <person name="Sederoff R.R."/>
            <person name="Wang G."/>
            <person name="Qu G."/>
            <person name="Chen S."/>
        </authorList>
    </citation>
    <scope>NUCLEOTIDE SEQUENCE [LARGE SCALE GENOMIC DNA]</scope>
    <source>
        <strain evidence="1">SC-2020</strain>
    </source>
</reference>
<dbReference type="EMBL" id="JAQIZT010000001">
    <property type="protein sequence ID" value="KAJ7014196.1"/>
    <property type="molecule type" value="Genomic_DNA"/>
</dbReference>
<dbReference type="Proteomes" id="UP001164929">
    <property type="component" value="Chromosome 1"/>
</dbReference>
<name>A0AAD6WJG5_9ROSI</name>
<dbReference type="AlphaFoldDB" id="A0AAD6WJG5"/>
<protein>
    <submittedName>
        <fullName evidence="1">Uncharacterized protein</fullName>
    </submittedName>
</protein>